<gene>
    <name evidence="2" type="ORF">CCMP2556_LOCUS13283</name>
</gene>
<organism evidence="2 3">
    <name type="scientific">Durusdinium trenchii</name>
    <dbReference type="NCBI Taxonomy" id="1381693"/>
    <lineage>
        <taxon>Eukaryota</taxon>
        <taxon>Sar</taxon>
        <taxon>Alveolata</taxon>
        <taxon>Dinophyceae</taxon>
        <taxon>Suessiales</taxon>
        <taxon>Symbiodiniaceae</taxon>
        <taxon>Durusdinium</taxon>
    </lineage>
</organism>
<evidence type="ECO:0000256" key="1">
    <source>
        <dbReference type="SAM" id="MobiDB-lite"/>
    </source>
</evidence>
<dbReference type="EMBL" id="CAXAMN010006668">
    <property type="protein sequence ID" value="CAK9018494.1"/>
    <property type="molecule type" value="Genomic_DNA"/>
</dbReference>
<comment type="caution">
    <text evidence="2">The sequence shown here is derived from an EMBL/GenBank/DDBJ whole genome shotgun (WGS) entry which is preliminary data.</text>
</comment>
<dbReference type="Proteomes" id="UP001642484">
    <property type="component" value="Unassembled WGS sequence"/>
</dbReference>
<proteinExistence type="predicted"/>
<evidence type="ECO:0000313" key="3">
    <source>
        <dbReference type="Proteomes" id="UP001642484"/>
    </source>
</evidence>
<name>A0ABP0JVK8_9DINO</name>
<keyword evidence="3" id="KW-1185">Reference proteome</keyword>
<protein>
    <submittedName>
        <fullName evidence="2">Uncharacterized protein</fullName>
    </submittedName>
</protein>
<reference evidence="2 3" key="1">
    <citation type="submission" date="2024-02" db="EMBL/GenBank/DDBJ databases">
        <authorList>
            <person name="Chen Y."/>
            <person name="Shah S."/>
            <person name="Dougan E. K."/>
            <person name="Thang M."/>
            <person name="Chan C."/>
        </authorList>
    </citation>
    <scope>NUCLEOTIDE SEQUENCE [LARGE SCALE GENOMIC DNA]</scope>
</reference>
<feature type="compositionally biased region" description="Polar residues" evidence="1">
    <location>
        <begin position="665"/>
        <end position="678"/>
    </location>
</feature>
<sequence>MLMRPCVKCWKGARAFSSGVNLLHEGLRLQHLGDWAAALSAFRGAAQNSPMLGAAANNAEGLLLLRSSVPVAHGTRELQRGDVLLAPWAEDGFDYEAILEEMDEASDTCTVAWSDGGQTCRVVPRAAVTTLQGLSHRDDRATRLWASRRALRRALLDWQGQAEAGVAHDAFVDFAGLVCDLAAAEIRIALISSWPGLELAQNLLKRGSFTAERAYAPDPRALAALYSTRAEVLRFNSGANLREVQLLHLRVADHLRAASWRDKPRWESPAGHLGWEILHEVQWAKALAQMAWSEQAQPRSRPNASTKRRKAQVPATASVWALPEKLLPPTPGLPRGPDLLLHHSCALQSVGRAWRALHWAAHRDAPKSLPWTYSAESVRDFVATLPVTAVHVRLLLEVAILVFVIGCRRAPGIARPHHHKKALTWHCQGLKVAPGGRLGKSGAPMLDSLKTDKVRPPSPQPASCIRTAVSLSLGPGFERGCRTGATCNGNSQWPGPLWNGKSSDQIPKGSGPLVCLAATALAGGRLPCPRRAVVAPMRWWTAGDPQCTSTLQLGYGGGGAGRDTTRALRRCEFAWQLPIFKRSRSSAVMSDSRLPSGLQRSGWLPNAHHLAKHLIFQPLTAEPFRLTFVRLALPTKAMNDLQQQPVWCTSSSFGERQHQKHLTTHGGQNSQEHSSGVV</sequence>
<evidence type="ECO:0000313" key="2">
    <source>
        <dbReference type="EMBL" id="CAK9018494.1"/>
    </source>
</evidence>
<accession>A0ABP0JVK8</accession>
<dbReference type="Gene3D" id="2.30.30.140">
    <property type="match status" value="1"/>
</dbReference>
<feature type="region of interest" description="Disordered" evidence="1">
    <location>
        <begin position="657"/>
        <end position="678"/>
    </location>
</feature>